<reference evidence="6" key="1">
    <citation type="journal article" date="2019" name="Int. J. Syst. Evol. Microbiol.">
        <title>The Global Catalogue of Microorganisms (GCM) 10K type strain sequencing project: providing services to taxonomists for standard genome sequencing and annotation.</title>
        <authorList>
            <consortium name="The Broad Institute Genomics Platform"/>
            <consortium name="The Broad Institute Genome Sequencing Center for Infectious Disease"/>
            <person name="Wu L."/>
            <person name="Ma J."/>
        </authorList>
    </citation>
    <scope>NUCLEOTIDE SEQUENCE [LARGE SCALE GENOMIC DNA]</scope>
    <source>
        <strain evidence="6">JCM 17130</strain>
    </source>
</reference>
<comment type="caution">
    <text evidence="5">The sequence shown here is derived from an EMBL/GenBank/DDBJ whole genome shotgun (WGS) entry which is preliminary data.</text>
</comment>
<gene>
    <name evidence="5" type="ORF">ACFSE6_00825</name>
</gene>
<evidence type="ECO:0000256" key="1">
    <source>
        <dbReference type="ARBA" id="ARBA00005582"/>
    </source>
</evidence>
<keyword evidence="6" id="KW-1185">Reference proteome</keyword>
<dbReference type="InterPro" id="IPR000086">
    <property type="entry name" value="NUDIX_hydrolase_dom"/>
</dbReference>
<dbReference type="PANTHER" id="PTHR21340">
    <property type="entry name" value="DIADENOSINE 5,5-P1,P4-TETRAPHOSPHATE PYROPHOSPHOHYDROLASE MUTT"/>
    <property type="match status" value="1"/>
</dbReference>
<dbReference type="Gene3D" id="3.40.50.1240">
    <property type="entry name" value="Phosphoglycerate mutase-like"/>
    <property type="match status" value="1"/>
</dbReference>
<comment type="similarity">
    <text evidence="1 3">Belongs to the Nudix hydrolase family.</text>
</comment>
<dbReference type="CDD" id="cd07067">
    <property type="entry name" value="HP_PGM_like"/>
    <property type="match status" value="1"/>
</dbReference>
<dbReference type="Pfam" id="PF00293">
    <property type="entry name" value="NUDIX"/>
    <property type="match status" value="1"/>
</dbReference>
<protein>
    <submittedName>
        <fullName evidence="5">NUDIX domain-containing protein</fullName>
    </submittedName>
</protein>
<dbReference type="InterPro" id="IPR020476">
    <property type="entry name" value="Nudix_hydrolase"/>
</dbReference>
<dbReference type="CDD" id="cd03673">
    <property type="entry name" value="NUDIX_Ap6A_hydrolase"/>
    <property type="match status" value="1"/>
</dbReference>
<evidence type="ECO:0000256" key="2">
    <source>
        <dbReference type="ARBA" id="ARBA00022801"/>
    </source>
</evidence>
<proteinExistence type="inferred from homology"/>
<dbReference type="Proteomes" id="UP001597277">
    <property type="component" value="Unassembled WGS sequence"/>
</dbReference>
<organism evidence="5 6">
    <name type="scientific">Georgenia deserti</name>
    <dbReference type="NCBI Taxonomy" id="2093781"/>
    <lineage>
        <taxon>Bacteria</taxon>
        <taxon>Bacillati</taxon>
        <taxon>Actinomycetota</taxon>
        <taxon>Actinomycetes</taxon>
        <taxon>Micrococcales</taxon>
        <taxon>Bogoriellaceae</taxon>
        <taxon>Georgenia</taxon>
    </lineage>
</organism>
<dbReference type="InterPro" id="IPR013078">
    <property type="entry name" value="His_Pase_superF_clade-1"/>
</dbReference>
<dbReference type="PROSITE" id="PS00893">
    <property type="entry name" value="NUDIX_BOX"/>
    <property type="match status" value="1"/>
</dbReference>
<dbReference type="InterPro" id="IPR051325">
    <property type="entry name" value="Nudix_hydrolase_domain"/>
</dbReference>
<evidence type="ECO:0000313" key="6">
    <source>
        <dbReference type="Proteomes" id="UP001597277"/>
    </source>
</evidence>
<dbReference type="PANTHER" id="PTHR21340:SF0">
    <property type="entry name" value="BIS(5'-NUCLEOSYL)-TETRAPHOSPHATASE [ASYMMETRICAL]"/>
    <property type="match status" value="1"/>
</dbReference>
<dbReference type="Pfam" id="PF00300">
    <property type="entry name" value="His_Phos_1"/>
    <property type="match status" value="1"/>
</dbReference>
<evidence type="ECO:0000256" key="3">
    <source>
        <dbReference type="RuleBase" id="RU003476"/>
    </source>
</evidence>
<dbReference type="SMART" id="SM00855">
    <property type="entry name" value="PGAM"/>
    <property type="match status" value="1"/>
</dbReference>
<dbReference type="InterPro" id="IPR029033">
    <property type="entry name" value="His_PPase_superfam"/>
</dbReference>
<dbReference type="SUPFAM" id="SSF53254">
    <property type="entry name" value="Phosphoglycerate mutase-like"/>
    <property type="match status" value="1"/>
</dbReference>
<evidence type="ECO:0000313" key="5">
    <source>
        <dbReference type="EMBL" id="MFD1716362.1"/>
    </source>
</evidence>
<dbReference type="InterPro" id="IPR020084">
    <property type="entry name" value="NUDIX_hydrolase_CS"/>
</dbReference>
<dbReference type="Gene3D" id="3.90.79.10">
    <property type="entry name" value="Nucleoside Triphosphate Pyrophosphohydrolase"/>
    <property type="match status" value="1"/>
</dbReference>
<dbReference type="PROSITE" id="PS51462">
    <property type="entry name" value="NUDIX"/>
    <property type="match status" value="1"/>
</dbReference>
<dbReference type="EMBL" id="JBHUEE010000001">
    <property type="protein sequence ID" value="MFD1716362.1"/>
    <property type="molecule type" value="Genomic_DNA"/>
</dbReference>
<dbReference type="InterPro" id="IPR015797">
    <property type="entry name" value="NUDIX_hydrolase-like_dom_sf"/>
</dbReference>
<feature type="domain" description="Nudix hydrolase" evidence="4">
    <location>
        <begin position="5"/>
        <end position="142"/>
    </location>
</feature>
<dbReference type="RefSeq" id="WP_388001807.1">
    <property type="nucleotide sequence ID" value="NZ_JBHUEE010000001.1"/>
</dbReference>
<name>A0ABW4L0E7_9MICO</name>
<evidence type="ECO:0000259" key="4">
    <source>
        <dbReference type="PROSITE" id="PS51462"/>
    </source>
</evidence>
<dbReference type="PRINTS" id="PR00502">
    <property type="entry name" value="NUDIXFAMILY"/>
</dbReference>
<keyword evidence="2 3" id="KW-0378">Hydrolase</keyword>
<sequence length="333" mass="37423">MSKRPDVQAAGALVWRLSASRRLEVLLVHRPRYDDWAWPKGKVEPGETVVECAVREVAEETGVHVALGQPLPGVRHKLQDGRRKHTHYWAAQALPDGAPPTGGRVVEPADETEVDEVRWVDAREAWRMLTYERDREPLGHLLDQWHDERLRTWTMILLRHARARKRSAWNGEEQTRPLTPRGEQQAHALVPVLAGYGVEEVITSPWERCAATVRPFLEATGVGAVLAPELTEAAHERARKPVRRLVRHELTTRDVPAVICTHRPVLPTVMAAVAERTPHRIMKQVPESDPWLKTAEILVVHVAQRPGRGATVTALEKHRAPALRPAEAAVAEL</sequence>
<accession>A0ABW4L0E7</accession>
<dbReference type="SUPFAM" id="SSF55811">
    <property type="entry name" value="Nudix"/>
    <property type="match status" value="1"/>
</dbReference>